<dbReference type="Pfam" id="PF00356">
    <property type="entry name" value="LacI"/>
    <property type="match status" value="1"/>
</dbReference>
<dbReference type="AlphaFoldDB" id="A0A2G6EA03"/>
<keyword evidence="1" id="KW-0805">Transcription regulation</keyword>
<evidence type="ECO:0000259" key="4">
    <source>
        <dbReference type="PROSITE" id="PS50932"/>
    </source>
</evidence>
<evidence type="ECO:0000313" key="5">
    <source>
        <dbReference type="EMBL" id="PID58884.1"/>
    </source>
</evidence>
<dbReference type="PANTHER" id="PTHR30146:SF109">
    <property type="entry name" value="HTH-TYPE TRANSCRIPTIONAL REGULATOR GALS"/>
    <property type="match status" value="1"/>
</dbReference>
<gene>
    <name evidence="5" type="ORF">CSB45_02475</name>
</gene>
<evidence type="ECO:0000256" key="1">
    <source>
        <dbReference type="ARBA" id="ARBA00023015"/>
    </source>
</evidence>
<protein>
    <recommendedName>
        <fullName evidence="4">HTH lacI-type domain-containing protein</fullName>
    </recommendedName>
</protein>
<dbReference type="InterPro" id="IPR010982">
    <property type="entry name" value="Lambda_DNA-bd_dom_sf"/>
</dbReference>
<dbReference type="CDD" id="cd06267">
    <property type="entry name" value="PBP1_LacI_sugar_binding-like"/>
    <property type="match status" value="1"/>
</dbReference>
<dbReference type="GO" id="GO:0003700">
    <property type="term" value="F:DNA-binding transcription factor activity"/>
    <property type="evidence" value="ECO:0007669"/>
    <property type="project" value="TreeGrafter"/>
</dbReference>
<dbReference type="InterPro" id="IPR028082">
    <property type="entry name" value="Peripla_BP_I"/>
</dbReference>
<comment type="caution">
    <text evidence="5">The sequence shown here is derived from an EMBL/GenBank/DDBJ whole genome shotgun (WGS) entry which is preliminary data.</text>
</comment>
<organism evidence="5 6">
    <name type="scientific">candidate division KSB3 bacterium</name>
    <dbReference type="NCBI Taxonomy" id="2044937"/>
    <lineage>
        <taxon>Bacteria</taxon>
        <taxon>candidate division KSB3</taxon>
    </lineage>
</organism>
<dbReference type="PROSITE" id="PS50932">
    <property type="entry name" value="HTH_LACI_2"/>
    <property type="match status" value="1"/>
</dbReference>
<sequence>MYTFTIIVVALIMSHESLSFQSKRMKKRRKQVRLHDIAIEAGVSVNTVSRALRDKSDVKNETREMVLRIAKKLGYIPPETSTPQENSISIGVLIQDIHNPFYTRIVQGIEHVIWQERAKFLFGCSYQQESKERDLCRFFYEQQVDGLLVGSVVNPGFLASALRTNNIPTIALSQCFQDFGVDYVINDNYAGAFMSMEHLLKLGHRQIAHIAGPDAQTSAQDRLRGYLDALKEAGIEHENRLIRISDTTVESGYYLMKDLLHASEKLTAVFAYNDLVALGAFRAIREAQRRVPTEISLIGYDDIAITEYFEVPLTTVHQPMQEIGRKAAELLFEKIRHGMDYQSHHTVLKPRLTIRSSTSICPV</sequence>
<dbReference type="PANTHER" id="PTHR30146">
    <property type="entry name" value="LACI-RELATED TRANSCRIPTIONAL REPRESSOR"/>
    <property type="match status" value="1"/>
</dbReference>
<accession>A0A2G6EA03</accession>
<dbReference type="SUPFAM" id="SSF53822">
    <property type="entry name" value="Periplasmic binding protein-like I"/>
    <property type="match status" value="1"/>
</dbReference>
<proteinExistence type="predicted"/>
<dbReference type="EMBL" id="PDPS01000021">
    <property type="protein sequence ID" value="PID58884.1"/>
    <property type="molecule type" value="Genomic_DNA"/>
</dbReference>
<dbReference type="SMART" id="SM00354">
    <property type="entry name" value="HTH_LACI"/>
    <property type="match status" value="1"/>
</dbReference>
<evidence type="ECO:0000256" key="3">
    <source>
        <dbReference type="ARBA" id="ARBA00023163"/>
    </source>
</evidence>
<feature type="domain" description="HTH lacI-type" evidence="4">
    <location>
        <begin position="32"/>
        <end position="77"/>
    </location>
</feature>
<dbReference type="SUPFAM" id="SSF47413">
    <property type="entry name" value="lambda repressor-like DNA-binding domains"/>
    <property type="match status" value="1"/>
</dbReference>
<dbReference type="CDD" id="cd01392">
    <property type="entry name" value="HTH_LacI"/>
    <property type="match status" value="1"/>
</dbReference>
<evidence type="ECO:0000256" key="2">
    <source>
        <dbReference type="ARBA" id="ARBA00023125"/>
    </source>
</evidence>
<keyword evidence="2" id="KW-0238">DNA-binding</keyword>
<keyword evidence="3" id="KW-0804">Transcription</keyword>
<dbReference type="Gene3D" id="1.10.260.40">
    <property type="entry name" value="lambda repressor-like DNA-binding domains"/>
    <property type="match status" value="1"/>
</dbReference>
<reference evidence="5 6" key="1">
    <citation type="submission" date="2017-10" db="EMBL/GenBank/DDBJ databases">
        <title>Novel microbial diversity and functional potential in the marine mammal oral microbiome.</title>
        <authorList>
            <person name="Dudek N.K."/>
            <person name="Sun C.L."/>
            <person name="Burstein D."/>
            <person name="Kantor R.S."/>
            <person name="Aliaga Goltsman D.S."/>
            <person name="Bik E.M."/>
            <person name="Thomas B.C."/>
            <person name="Banfield J.F."/>
            <person name="Relman D.A."/>
        </authorList>
    </citation>
    <scope>NUCLEOTIDE SEQUENCE [LARGE SCALE GENOMIC DNA]</scope>
    <source>
        <strain evidence="5">DOLZORAL124_49_17</strain>
    </source>
</reference>
<dbReference type="PROSITE" id="PS00356">
    <property type="entry name" value="HTH_LACI_1"/>
    <property type="match status" value="1"/>
</dbReference>
<dbReference type="GO" id="GO:0000976">
    <property type="term" value="F:transcription cis-regulatory region binding"/>
    <property type="evidence" value="ECO:0007669"/>
    <property type="project" value="TreeGrafter"/>
</dbReference>
<dbReference type="Gene3D" id="3.40.50.2300">
    <property type="match status" value="2"/>
</dbReference>
<dbReference type="Pfam" id="PF13377">
    <property type="entry name" value="Peripla_BP_3"/>
    <property type="match status" value="1"/>
</dbReference>
<name>A0A2G6EA03_9BACT</name>
<dbReference type="InterPro" id="IPR000843">
    <property type="entry name" value="HTH_LacI"/>
</dbReference>
<dbReference type="InterPro" id="IPR046335">
    <property type="entry name" value="LacI/GalR-like_sensor"/>
</dbReference>
<evidence type="ECO:0000313" key="6">
    <source>
        <dbReference type="Proteomes" id="UP000229740"/>
    </source>
</evidence>
<dbReference type="Proteomes" id="UP000229740">
    <property type="component" value="Unassembled WGS sequence"/>
</dbReference>